<dbReference type="AlphaFoldDB" id="A0A1L7WXA2"/>
<dbReference type="InterPro" id="IPR046792">
    <property type="entry name" value="Peptidase_C54_cat"/>
</dbReference>
<gene>
    <name evidence="14" type="ORF">PAC_07285</name>
</gene>
<dbReference type="GO" id="GO:0016485">
    <property type="term" value="P:protein processing"/>
    <property type="evidence" value="ECO:0007669"/>
    <property type="project" value="TreeGrafter"/>
</dbReference>
<keyword evidence="6 11" id="KW-0378">Hydrolase</keyword>
<dbReference type="Proteomes" id="UP000184330">
    <property type="component" value="Unassembled WGS sequence"/>
</dbReference>
<dbReference type="GO" id="GO:0034727">
    <property type="term" value="P:piecemeal microautophagy of the nucleus"/>
    <property type="evidence" value="ECO:0007669"/>
    <property type="project" value="TreeGrafter"/>
</dbReference>
<keyword evidence="4 11" id="KW-0963">Cytoplasm</keyword>
<keyword evidence="3" id="KW-0813">Transport</keyword>
<evidence type="ECO:0000256" key="5">
    <source>
        <dbReference type="ARBA" id="ARBA00022670"/>
    </source>
</evidence>
<feature type="compositionally biased region" description="Polar residues" evidence="12">
    <location>
        <begin position="59"/>
        <end position="80"/>
    </location>
</feature>
<dbReference type="InterPro" id="IPR038765">
    <property type="entry name" value="Papain-like_cys_pep_sf"/>
</dbReference>
<dbReference type="SUPFAM" id="SSF54001">
    <property type="entry name" value="Cysteine proteinases"/>
    <property type="match status" value="1"/>
</dbReference>
<evidence type="ECO:0000256" key="2">
    <source>
        <dbReference type="ARBA" id="ARBA00010958"/>
    </source>
</evidence>
<dbReference type="GO" id="GO:0015031">
    <property type="term" value="P:protein transport"/>
    <property type="evidence" value="ECO:0007669"/>
    <property type="project" value="UniProtKB-KW"/>
</dbReference>
<evidence type="ECO:0000256" key="3">
    <source>
        <dbReference type="ARBA" id="ARBA00022448"/>
    </source>
</evidence>
<evidence type="ECO:0000256" key="7">
    <source>
        <dbReference type="ARBA" id="ARBA00022807"/>
    </source>
</evidence>
<dbReference type="Pfam" id="PF03416">
    <property type="entry name" value="Peptidase_C54"/>
    <property type="match status" value="1"/>
</dbReference>
<feature type="region of interest" description="Disordered" evidence="12">
    <location>
        <begin position="42"/>
        <end position="96"/>
    </location>
</feature>
<organism evidence="14 15">
    <name type="scientific">Phialocephala subalpina</name>
    <dbReference type="NCBI Taxonomy" id="576137"/>
    <lineage>
        <taxon>Eukaryota</taxon>
        <taxon>Fungi</taxon>
        <taxon>Dikarya</taxon>
        <taxon>Ascomycota</taxon>
        <taxon>Pezizomycotina</taxon>
        <taxon>Leotiomycetes</taxon>
        <taxon>Helotiales</taxon>
        <taxon>Mollisiaceae</taxon>
        <taxon>Phialocephala</taxon>
        <taxon>Phialocephala fortinii species complex</taxon>
    </lineage>
</organism>
<keyword evidence="5 11" id="KW-0645">Protease</keyword>
<reference evidence="14 15" key="1">
    <citation type="submission" date="2016-03" db="EMBL/GenBank/DDBJ databases">
        <authorList>
            <person name="Ploux O."/>
        </authorList>
    </citation>
    <scope>NUCLEOTIDE SEQUENCE [LARGE SCALE GENOMIC DNA]</scope>
    <source>
        <strain evidence="14 15">UAMH 11012</strain>
    </source>
</reference>
<proteinExistence type="inferred from homology"/>
<evidence type="ECO:0000256" key="6">
    <source>
        <dbReference type="ARBA" id="ARBA00022801"/>
    </source>
</evidence>
<accession>A0A1L7WXA2</accession>
<evidence type="ECO:0000256" key="4">
    <source>
        <dbReference type="ARBA" id="ARBA00022490"/>
    </source>
</evidence>
<evidence type="ECO:0000256" key="10">
    <source>
        <dbReference type="ARBA" id="ARBA00029362"/>
    </source>
</evidence>
<dbReference type="PANTHER" id="PTHR22624:SF49">
    <property type="entry name" value="CYSTEINE PROTEASE"/>
    <property type="match status" value="1"/>
</dbReference>
<protein>
    <recommendedName>
        <fullName evidence="11">Cysteine protease</fullName>
        <ecNumber evidence="11">3.4.22.-</ecNumber>
    </recommendedName>
</protein>
<keyword evidence="7" id="KW-0788">Thiol protease</keyword>
<evidence type="ECO:0000256" key="9">
    <source>
        <dbReference type="ARBA" id="ARBA00023006"/>
    </source>
</evidence>
<name>A0A1L7WXA2_9HELO</name>
<dbReference type="GO" id="GO:0004197">
    <property type="term" value="F:cysteine-type endopeptidase activity"/>
    <property type="evidence" value="ECO:0007669"/>
    <property type="project" value="TreeGrafter"/>
</dbReference>
<evidence type="ECO:0000256" key="1">
    <source>
        <dbReference type="ARBA" id="ARBA00004329"/>
    </source>
</evidence>
<dbReference type="STRING" id="576137.A0A1L7WXA2"/>
<dbReference type="GO" id="GO:0000407">
    <property type="term" value="C:phagophore assembly site"/>
    <property type="evidence" value="ECO:0007669"/>
    <property type="project" value="UniProtKB-SubCell"/>
</dbReference>
<evidence type="ECO:0000256" key="12">
    <source>
        <dbReference type="SAM" id="MobiDB-lite"/>
    </source>
</evidence>
<evidence type="ECO:0000313" key="15">
    <source>
        <dbReference type="Proteomes" id="UP000184330"/>
    </source>
</evidence>
<feature type="domain" description="Peptidase C54 catalytic" evidence="13">
    <location>
        <begin position="97"/>
        <end position="387"/>
    </location>
</feature>
<dbReference type="EC" id="3.4.22.-" evidence="11"/>
<dbReference type="GO" id="GO:0019786">
    <property type="term" value="F:protein-phosphatidylethanolamide deconjugating activity"/>
    <property type="evidence" value="ECO:0007669"/>
    <property type="project" value="InterPro"/>
</dbReference>
<evidence type="ECO:0000259" key="13">
    <source>
        <dbReference type="Pfam" id="PF03416"/>
    </source>
</evidence>
<dbReference type="OrthoDB" id="2960936at2759"/>
<keyword evidence="9" id="KW-0072">Autophagy</keyword>
<keyword evidence="11" id="KW-0539">Nucleus</keyword>
<evidence type="ECO:0000256" key="8">
    <source>
        <dbReference type="ARBA" id="ARBA00022927"/>
    </source>
</evidence>
<dbReference type="GO" id="GO:0000045">
    <property type="term" value="P:autophagosome assembly"/>
    <property type="evidence" value="ECO:0007669"/>
    <property type="project" value="TreeGrafter"/>
</dbReference>
<comment type="catalytic activity">
    <reaction evidence="10">
        <text>[protein]-C-terminal L-amino acid-glycyl-phosphatidylethanolamide + H2O = [protein]-C-terminal L-amino acid-glycine + a 1,2-diacyl-sn-glycero-3-phosphoethanolamine</text>
        <dbReference type="Rhea" id="RHEA:67548"/>
        <dbReference type="Rhea" id="RHEA-COMP:17323"/>
        <dbReference type="Rhea" id="RHEA-COMP:17324"/>
        <dbReference type="ChEBI" id="CHEBI:15377"/>
        <dbReference type="ChEBI" id="CHEBI:64612"/>
        <dbReference type="ChEBI" id="CHEBI:172940"/>
        <dbReference type="ChEBI" id="CHEBI:172941"/>
    </reaction>
    <physiologicalReaction direction="left-to-right" evidence="10">
        <dbReference type="Rhea" id="RHEA:67549"/>
    </physiologicalReaction>
</comment>
<dbReference type="PANTHER" id="PTHR22624">
    <property type="entry name" value="CYSTEINE PROTEASE ATG4"/>
    <property type="match status" value="1"/>
</dbReference>
<dbReference type="EMBL" id="FJOG01000010">
    <property type="protein sequence ID" value="CZR57396.1"/>
    <property type="molecule type" value="Genomic_DNA"/>
</dbReference>
<dbReference type="GO" id="GO:0035973">
    <property type="term" value="P:aggrephagy"/>
    <property type="evidence" value="ECO:0007669"/>
    <property type="project" value="TreeGrafter"/>
</dbReference>
<comment type="similarity">
    <text evidence="2 11">Belongs to the peptidase C54 family.</text>
</comment>
<keyword evidence="8" id="KW-0653">Protein transport</keyword>
<evidence type="ECO:0000313" key="14">
    <source>
        <dbReference type="EMBL" id="CZR57396.1"/>
    </source>
</evidence>
<comment type="function">
    <text evidence="11">Required for selective autophagic degradation of the nucleus (nucleophagy) as well as for mitophagy which contributes to regulate mitochondrial quantity and quality by eliminating the mitochondria to a basal level to fulfill cellular energy requirements and preventing excess ROS production.</text>
</comment>
<dbReference type="GO" id="GO:0000423">
    <property type="term" value="P:mitophagy"/>
    <property type="evidence" value="ECO:0007669"/>
    <property type="project" value="TreeGrafter"/>
</dbReference>
<comment type="subcellular location">
    <subcellularLocation>
        <location evidence="11">Nucleus</location>
    </subcellularLocation>
    <subcellularLocation>
        <location evidence="11">Cytoplasm</location>
    </subcellularLocation>
    <subcellularLocation>
        <location evidence="1">Preautophagosomal structure</location>
    </subcellularLocation>
</comment>
<evidence type="ECO:0000256" key="11">
    <source>
        <dbReference type="RuleBase" id="RU363115"/>
    </source>
</evidence>
<keyword evidence="15" id="KW-1185">Reference proteome</keyword>
<dbReference type="GO" id="GO:0005634">
    <property type="term" value="C:nucleus"/>
    <property type="evidence" value="ECO:0007669"/>
    <property type="project" value="UniProtKB-SubCell"/>
</dbReference>
<sequence>MAALDLGKYKKFVQYFYDPEPTNESQSPIWCLGKEYRADKPSAATKTMRSSAPDLKSSPIGSSQAQSVTPPDSTASSIDSNLAYEDPENGNGGGWPSSFLDDFDARIWLTYRSNFPAIAKSQDPKAQAAMSLPVRIRSQFDKPAGFTSDTGWGCMIRSGQSLLANALVMLRLGRDWRRGTSPTEERKIISLFADAPNAPYSIHKFVEHGASACGKHPGEWFGPSATARCIQALTNDHKSSELRVYLTGDGLEVYEDSFMRIAKPDGVNFKPTLILVGTRLGLDKITPVYWEALKSALQMPQSIGIAGGQPSSSHYFIGVQGSYFFYLDPHQTRPALPLPSNVGAYSQEDIDSCHTRRLRRIHVKEMDPSMLIAFLIRDEKDWKDWRRAVQEVQGKAVIHVADREPVLSTERDGAIDEVETFDDEDDDTILNA</sequence>
<dbReference type="InterPro" id="IPR005078">
    <property type="entry name" value="Peptidase_C54"/>
</dbReference>